<dbReference type="PANTHER" id="PTHR40070">
    <property type="entry name" value="UPF0478 PROTEIN YTXG"/>
    <property type="match status" value="1"/>
</dbReference>
<accession>A0A841PWD3</accession>
<keyword evidence="1" id="KW-0175">Coiled coil</keyword>
<sequence>MEVLLYVSALIAAIAFAVLVFYLAGTLKSVQRTMNNVANTLEGLEKQMEGITVETAALLNKTNKLAEDIQHKSQRMNNLVEGIYGVGESVKQFNGSLQKISTEIVRESENNKATAAQAVKWGQAIIDLWKKYKR</sequence>
<dbReference type="InterPro" id="IPR009293">
    <property type="entry name" value="UPF0478"/>
</dbReference>
<proteinExistence type="predicted"/>
<dbReference type="RefSeq" id="WP_174494312.1">
    <property type="nucleotide sequence ID" value="NZ_CADDWK010000001.1"/>
</dbReference>
<dbReference type="Pfam" id="PF06103">
    <property type="entry name" value="DUF948"/>
    <property type="match status" value="1"/>
</dbReference>
<reference evidence="3 4" key="1">
    <citation type="submission" date="2020-08" db="EMBL/GenBank/DDBJ databases">
        <title>Genomic Encyclopedia of Type Strains, Phase IV (KMG-IV): sequencing the most valuable type-strain genomes for metagenomic binning, comparative biology and taxonomic classification.</title>
        <authorList>
            <person name="Goeker M."/>
        </authorList>
    </citation>
    <scope>NUCLEOTIDE SEQUENCE [LARGE SCALE GENOMIC DNA]</scope>
    <source>
        <strain evidence="3 4">DSM 19612</strain>
    </source>
</reference>
<evidence type="ECO:0000256" key="2">
    <source>
        <dbReference type="SAM" id="Phobius"/>
    </source>
</evidence>
<dbReference type="PANTHER" id="PTHR40070:SF1">
    <property type="entry name" value="UPF0478 PROTEIN YTXG"/>
    <property type="match status" value="1"/>
</dbReference>
<dbReference type="Gene3D" id="1.20.1480.30">
    <property type="entry name" value="Designed four-helix bundle protein"/>
    <property type="match status" value="1"/>
</dbReference>
<comment type="caution">
    <text evidence="3">The sequence shown here is derived from an EMBL/GenBank/DDBJ whole genome shotgun (WGS) entry which is preliminary data.</text>
</comment>
<keyword evidence="2" id="KW-0812">Transmembrane</keyword>
<keyword evidence="2" id="KW-0472">Membrane</keyword>
<feature type="transmembrane region" description="Helical" evidence="2">
    <location>
        <begin position="6"/>
        <end position="24"/>
    </location>
</feature>
<dbReference type="EMBL" id="JACHGH010000001">
    <property type="protein sequence ID" value="MBB6452144.1"/>
    <property type="molecule type" value="Genomic_DNA"/>
</dbReference>
<dbReference type="Proteomes" id="UP000581688">
    <property type="component" value="Unassembled WGS sequence"/>
</dbReference>
<feature type="coiled-coil region" evidence="1">
    <location>
        <begin position="27"/>
        <end position="61"/>
    </location>
</feature>
<evidence type="ECO:0000313" key="4">
    <source>
        <dbReference type="Proteomes" id="UP000581688"/>
    </source>
</evidence>
<keyword evidence="2" id="KW-1133">Transmembrane helix</keyword>
<organism evidence="3 4">
    <name type="scientific">Salirhabdus euzebyi</name>
    <dbReference type="NCBI Taxonomy" id="394506"/>
    <lineage>
        <taxon>Bacteria</taxon>
        <taxon>Bacillati</taxon>
        <taxon>Bacillota</taxon>
        <taxon>Bacilli</taxon>
        <taxon>Bacillales</taxon>
        <taxon>Bacillaceae</taxon>
        <taxon>Salirhabdus</taxon>
    </lineage>
</organism>
<gene>
    <name evidence="3" type="ORF">HNQ94_000565</name>
</gene>
<protein>
    <submittedName>
        <fullName evidence="3">Uncharacterized protein YoxC</fullName>
    </submittedName>
</protein>
<name>A0A841PWD3_9BACI</name>
<evidence type="ECO:0000313" key="3">
    <source>
        <dbReference type="EMBL" id="MBB6452144.1"/>
    </source>
</evidence>
<dbReference type="AlphaFoldDB" id="A0A841PWD3"/>
<evidence type="ECO:0000256" key="1">
    <source>
        <dbReference type="SAM" id="Coils"/>
    </source>
</evidence>
<keyword evidence="4" id="KW-1185">Reference proteome</keyword>